<feature type="transmembrane region" description="Helical" evidence="1">
    <location>
        <begin position="98"/>
        <end position="115"/>
    </location>
</feature>
<comment type="caution">
    <text evidence="3">The sequence shown here is derived from an EMBL/GenBank/DDBJ whole genome shotgun (WGS) entry which is preliminary data.</text>
</comment>
<protein>
    <recommendedName>
        <fullName evidence="2">Prepilin peptidase A24 N-terminal domain-containing protein</fullName>
    </recommendedName>
</protein>
<evidence type="ECO:0000256" key="1">
    <source>
        <dbReference type="SAM" id="Phobius"/>
    </source>
</evidence>
<feature type="transmembrane region" description="Helical" evidence="1">
    <location>
        <begin position="177"/>
        <end position="201"/>
    </location>
</feature>
<feature type="transmembrane region" description="Helical" evidence="1">
    <location>
        <begin position="35"/>
        <end position="60"/>
    </location>
</feature>
<dbReference type="GO" id="GO:0004190">
    <property type="term" value="F:aspartic-type endopeptidase activity"/>
    <property type="evidence" value="ECO:0007669"/>
    <property type="project" value="TreeGrafter"/>
</dbReference>
<dbReference type="PANTHER" id="PTHR30487">
    <property type="entry name" value="TYPE 4 PREPILIN-LIKE PROTEINS LEADER PEPTIDE-PROCESSING ENZYME"/>
    <property type="match status" value="1"/>
</dbReference>
<evidence type="ECO:0000313" key="4">
    <source>
        <dbReference type="Proteomes" id="UP000230084"/>
    </source>
</evidence>
<reference evidence="3 4" key="1">
    <citation type="submission" date="2017-09" db="EMBL/GenBank/DDBJ databases">
        <title>Depth-based differentiation of microbial function through sediment-hosted aquifers and enrichment of novel symbionts in the deep terrestrial subsurface.</title>
        <authorList>
            <person name="Probst A.J."/>
            <person name="Ladd B."/>
            <person name="Jarett J.K."/>
            <person name="Geller-Mcgrath D.E."/>
            <person name="Sieber C.M."/>
            <person name="Emerson J.B."/>
            <person name="Anantharaman K."/>
            <person name="Thomas B.C."/>
            <person name="Malmstrom R."/>
            <person name="Stieglmeier M."/>
            <person name="Klingl A."/>
            <person name="Woyke T."/>
            <person name="Ryan C.M."/>
            <person name="Banfield J.F."/>
        </authorList>
    </citation>
    <scope>NUCLEOTIDE SEQUENCE [LARGE SCALE GENOMIC DNA]</scope>
    <source>
        <strain evidence="3">CG10_big_fil_rev_8_21_14_0_10_50_16</strain>
    </source>
</reference>
<accession>A0A2H0RNK7</accession>
<evidence type="ECO:0000313" key="3">
    <source>
        <dbReference type="EMBL" id="PIR48026.1"/>
    </source>
</evidence>
<dbReference type="Proteomes" id="UP000230084">
    <property type="component" value="Unassembled WGS sequence"/>
</dbReference>
<feature type="transmembrane region" description="Helical" evidence="1">
    <location>
        <begin position="221"/>
        <end position="242"/>
    </location>
</feature>
<dbReference type="InterPro" id="IPR010627">
    <property type="entry name" value="Prepilin_pept_A24_N"/>
</dbReference>
<feature type="transmembrane region" description="Helical" evidence="1">
    <location>
        <begin position="72"/>
        <end position="92"/>
    </location>
</feature>
<evidence type="ECO:0000259" key="2">
    <source>
        <dbReference type="Pfam" id="PF06750"/>
    </source>
</evidence>
<keyword evidence="1" id="KW-0812">Transmembrane</keyword>
<keyword evidence="1" id="KW-0472">Membrane</keyword>
<name>A0A2H0RNK7_9BACT</name>
<dbReference type="InterPro" id="IPR050882">
    <property type="entry name" value="Prepilin_peptidase/N-MTase"/>
</dbReference>
<sequence length="246" mass="26594">MTWFILLVGGVVGAALASAISCAVMRRGTGHSWTTGRSICDVCAEVLPWYVLIPIVSYVLSRGRTACCKKIYSGWYLTTELIGFVGGAYVASLLFTDLRAALLGAVLVIYALYAIRLDAEKQLVAVPETWIATIGILGISWPLTIDHAGMGMIVGGGVFLLQYLVTQGRAIGFGDVWIGVLLGAAFGWPMVLIAIGLGYVIGATHALWLIGHGRAKKQMHLPLGAYLMMAAVLFLWLEPWFLRLYT</sequence>
<dbReference type="PANTHER" id="PTHR30487:SF0">
    <property type="entry name" value="PREPILIN LEADER PEPTIDASE_N-METHYLTRANSFERASE-RELATED"/>
    <property type="match status" value="1"/>
</dbReference>
<proteinExistence type="predicted"/>
<feature type="transmembrane region" description="Helical" evidence="1">
    <location>
        <begin position="147"/>
        <end position="165"/>
    </location>
</feature>
<organism evidence="3 4">
    <name type="scientific">Candidatus Uhrbacteria bacterium CG10_big_fil_rev_8_21_14_0_10_50_16</name>
    <dbReference type="NCBI Taxonomy" id="1975039"/>
    <lineage>
        <taxon>Bacteria</taxon>
        <taxon>Candidatus Uhriibacteriota</taxon>
    </lineage>
</organism>
<dbReference type="GO" id="GO:0006465">
    <property type="term" value="P:signal peptide processing"/>
    <property type="evidence" value="ECO:0007669"/>
    <property type="project" value="TreeGrafter"/>
</dbReference>
<dbReference type="EMBL" id="PCYM01000001">
    <property type="protein sequence ID" value="PIR48026.1"/>
    <property type="molecule type" value="Genomic_DNA"/>
</dbReference>
<dbReference type="GO" id="GO:0005886">
    <property type="term" value="C:plasma membrane"/>
    <property type="evidence" value="ECO:0007669"/>
    <property type="project" value="TreeGrafter"/>
</dbReference>
<dbReference type="AlphaFoldDB" id="A0A2H0RNK7"/>
<feature type="domain" description="Prepilin peptidase A24 N-terminal" evidence="2">
    <location>
        <begin position="11"/>
        <end position="86"/>
    </location>
</feature>
<feature type="transmembrane region" description="Helical" evidence="1">
    <location>
        <begin position="122"/>
        <end position="141"/>
    </location>
</feature>
<gene>
    <name evidence="3" type="ORF">COV06_01350</name>
</gene>
<keyword evidence="1" id="KW-1133">Transmembrane helix</keyword>
<dbReference type="Pfam" id="PF06750">
    <property type="entry name" value="A24_N_bact"/>
    <property type="match status" value="1"/>
</dbReference>